<comment type="caution">
    <text evidence="3">The sequence shown here is derived from an EMBL/GenBank/DDBJ whole genome shotgun (WGS) entry which is preliminary data.</text>
</comment>
<feature type="transmembrane region" description="Helical" evidence="2">
    <location>
        <begin position="80"/>
        <end position="102"/>
    </location>
</feature>
<evidence type="ECO:0000256" key="2">
    <source>
        <dbReference type="SAM" id="Phobius"/>
    </source>
</evidence>
<evidence type="ECO:0000313" key="4">
    <source>
        <dbReference type="Proteomes" id="UP001482520"/>
    </source>
</evidence>
<organism evidence="3 4">
    <name type="scientific">Nocardioides kribbensis</name>
    <dbReference type="NCBI Taxonomy" id="305517"/>
    <lineage>
        <taxon>Bacteria</taxon>
        <taxon>Bacillati</taxon>
        <taxon>Actinomycetota</taxon>
        <taxon>Actinomycetes</taxon>
        <taxon>Propionibacteriales</taxon>
        <taxon>Nocardioidaceae</taxon>
        <taxon>Nocardioides</taxon>
    </lineage>
</organism>
<sequence length="132" mass="14520">MGTHESQPGAGEQPQAATQASRHDPVYDRLHDSPDFAALRKAYRGFVIPATVAFLAWYLLYILMSNYAGGFMNTKLVGNINVALVFGLLQFVTTFGLAFAYARFSESRLDPLARSLNDEYDATVAGTDGKRH</sequence>
<dbReference type="PANTHER" id="PTHR38441:SF1">
    <property type="entry name" value="MEMBRANE PROTEIN"/>
    <property type="match status" value="1"/>
</dbReference>
<keyword evidence="2" id="KW-1133">Transmembrane helix</keyword>
<keyword evidence="2" id="KW-0812">Transmembrane</keyword>
<evidence type="ECO:0000313" key="3">
    <source>
        <dbReference type="EMBL" id="MEQ7848916.1"/>
    </source>
</evidence>
<name>A0ABV1P2C9_9ACTN</name>
<reference evidence="3 4" key="1">
    <citation type="submission" date="2024-02" db="EMBL/GenBank/DDBJ databases">
        <title>Full genome sequence of Nocardioides kribbensis.</title>
        <authorList>
            <person name="Poletto B.L."/>
            <person name="Silva G."/>
            <person name="Galante D."/>
            <person name="Campos K.R."/>
            <person name="Santos M.B.N."/>
            <person name="Sacchi C.T."/>
        </authorList>
    </citation>
    <scope>NUCLEOTIDE SEQUENCE [LARGE SCALE GENOMIC DNA]</scope>
    <source>
        <strain evidence="3 4">O4R</strain>
    </source>
</reference>
<gene>
    <name evidence="3" type="ORF">V6R90_16670</name>
</gene>
<dbReference type="Proteomes" id="UP001482520">
    <property type="component" value="Unassembled WGS sequence"/>
</dbReference>
<feature type="region of interest" description="Disordered" evidence="1">
    <location>
        <begin position="1"/>
        <end position="29"/>
    </location>
</feature>
<protein>
    <submittedName>
        <fullName evidence="3">DUF485 domain-containing protein</fullName>
    </submittedName>
</protein>
<dbReference type="InterPro" id="IPR007436">
    <property type="entry name" value="DUF485"/>
</dbReference>
<dbReference type="EMBL" id="JBEGDP010000024">
    <property type="protein sequence ID" value="MEQ7848916.1"/>
    <property type="molecule type" value="Genomic_DNA"/>
</dbReference>
<dbReference type="RefSeq" id="WP_251534953.1">
    <property type="nucleotide sequence ID" value="NZ_JBEGDP010000024.1"/>
</dbReference>
<accession>A0ABV1P2C9</accession>
<keyword evidence="4" id="KW-1185">Reference proteome</keyword>
<dbReference type="PANTHER" id="PTHR38441">
    <property type="entry name" value="INTEGRAL MEMBRANE PROTEIN-RELATED"/>
    <property type="match status" value="1"/>
</dbReference>
<keyword evidence="2" id="KW-0472">Membrane</keyword>
<proteinExistence type="predicted"/>
<feature type="transmembrane region" description="Helical" evidence="2">
    <location>
        <begin position="46"/>
        <end position="68"/>
    </location>
</feature>
<evidence type="ECO:0000256" key="1">
    <source>
        <dbReference type="SAM" id="MobiDB-lite"/>
    </source>
</evidence>
<dbReference type="Pfam" id="PF04341">
    <property type="entry name" value="DUF485"/>
    <property type="match status" value="1"/>
</dbReference>